<proteinExistence type="predicted"/>
<organism evidence="2 3">
    <name type="scientific">Linum trigynum</name>
    <dbReference type="NCBI Taxonomy" id="586398"/>
    <lineage>
        <taxon>Eukaryota</taxon>
        <taxon>Viridiplantae</taxon>
        <taxon>Streptophyta</taxon>
        <taxon>Embryophyta</taxon>
        <taxon>Tracheophyta</taxon>
        <taxon>Spermatophyta</taxon>
        <taxon>Magnoliopsida</taxon>
        <taxon>eudicotyledons</taxon>
        <taxon>Gunneridae</taxon>
        <taxon>Pentapetalae</taxon>
        <taxon>rosids</taxon>
        <taxon>fabids</taxon>
        <taxon>Malpighiales</taxon>
        <taxon>Linaceae</taxon>
        <taxon>Linum</taxon>
    </lineage>
</organism>
<name>A0AAV2DUY2_9ROSI</name>
<reference evidence="2 3" key="1">
    <citation type="submission" date="2024-04" db="EMBL/GenBank/DDBJ databases">
        <authorList>
            <person name="Fracassetti M."/>
        </authorList>
    </citation>
    <scope>NUCLEOTIDE SEQUENCE [LARGE SCALE GENOMIC DNA]</scope>
</reference>
<evidence type="ECO:0000313" key="3">
    <source>
        <dbReference type="Proteomes" id="UP001497516"/>
    </source>
</evidence>
<dbReference type="AlphaFoldDB" id="A0AAV2DUY2"/>
<dbReference type="EMBL" id="OZ034816">
    <property type="protein sequence ID" value="CAL1377451.1"/>
    <property type="molecule type" value="Genomic_DNA"/>
</dbReference>
<accession>A0AAV2DUY2</accession>
<evidence type="ECO:0000313" key="2">
    <source>
        <dbReference type="EMBL" id="CAL1377451.1"/>
    </source>
</evidence>
<keyword evidence="3" id="KW-1185">Reference proteome</keyword>
<sequence length="179" mass="19472">MSGYDTEGPLLNVRLEMVGHFAKSANGLGWMGLDDEPEDDELSLVDQQAQWAEPLVDKRGHEPETADQAERMGSAPGERTVDGWAEADQTESDWADTGRTDGGRTETGWAGTGRTKATRIGPGWTGMGRPEVGRTGHRPSPSNQQPRRVDSKGPAGWEGLVWGTPRSWRVPGPTRWLPG</sequence>
<feature type="compositionally biased region" description="Basic and acidic residues" evidence="1">
    <location>
        <begin position="55"/>
        <end position="70"/>
    </location>
</feature>
<feature type="region of interest" description="Disordered" evidence="1">
    <location>
        <begin position="52"/>
        <end position="160"/>
    </location>
</feature>
<protein>
    <submittedName>
        <fullName evidence="2">Uncharacterized protein</fullName>
    </submittedName>
</protein>
<gene>
    <name evidence="2" type="ORF">LTRI10_LOCUS19103</name>
</gene>
<dbReference type="Proteomes" id="UP001497516">
    <property type="component" value="Chromosome 3"/>
</dbReference>
<evidence type="ECO:0000256" key="1">
    <source>
        <dbReference type="SAM" id="MobiDB-lite"/>
    </source>
</evidence>